<sequence>MIDLYILLALVVTGYVVGQFLEKRHYRSIYEREAELVAIPTTSSKRPIGPIPDQVRAQLVEGACVISVDYFKRFVAGLRQIFGGNVRSYETLVDRSRREAILRLKESCANADQIINLRIETSSITKGKRGQVGAIEIHAYATALYFYSQ</sequence>
<dbReference type="Gene3D" id="3.30.110.70">
    <property type="entry name" value="Hypothetical protein apc22750. Chain B"/>
    <property type="match status" value="1"/>
</dbReference>
<proteinExistence type="inferred from homology"/>
<organism evidence="2 3">
    <name type="scientific">Candidatus Litorirhabdus singularis</name>
    <dbReference type="NCBI Taxonomy" id="2518993"/>
    <lineage>
        <taxon>Bacteria</taxon>
        <taxon>Pseudomonadati</taxon>
        <taxon>Pseudomonadota</taxon>
        <taxon>Gammaproteobacteria</taxon>
        <taxon>Cellvibrionales</taxon>
        <taxon>Halieaceae</taxon>
        <taxon>Candidatus Litorirhabdus</taxon>
    </lineage>
</organism>
<dbReference type="PANTHER" id="PTHR34068">
    <property type="entry name" value="UPF0145 PROTEIN YBJQ"/>
    <property type="match status" value="1"/>
</dbReference>
<evidence type="ECO:0000313" key="2">
    <source>
        <dbReference type="EMBL" id="MCX2979991.1"/>
    </source>
</evidence>
<dbReference type="RefSeq" id="WP_279243973.1">
    <property type="nucleotide sequence ID" value="NZ_SHNN01000001.1"/>
</dbReference>
<dbReference type="InterPro" id="IPR035439">
    <property type="entry name" value="UPF0145_dom_sf"/>
</dbReference>
<dbReference type="InterPro" id="IPR002765">
    <property type="entry name" value="UPF0145_YbjQ-like"/>
</dbReference>
<reference evidence="2" key="1">
    <citation type="submission" date="2019-02" db="EMBL/GenBank/DDBJ databases">
        <authorList>
            <person name="Li S.-H."/>
        </authorList>
    </citation>
    <scope>NUCLEOTIDE SEQUENCE</scope>
    <source>
        <strain evidence="2">IMCC14734</strain>
    </source>
</reference>
<evidence type="ECO:0000313" key="3">
    <source>
        <dbReference type="Proteomes" id="UP001143362"/>
    </source>
</evidence>
<gene>
    <name evidence="2" type="ORF">EYC98_03830</name>
</gene>
<evidence type="ECO:0000256" key="1">
    <source>
        <dbReference type="ARBA" id="ARBA00010751"/>
    </source>
</evidence>
<dbReference type="Pfam" id="PF01906">
    <property type="entry name" value="YbjQ_1"/>
    <property type="match status" value="1"/>
</dbReference>
<dbReference type="PANTHER" id="PTHR34068:SF2">
    <property type="entry name" value="UPF0145 PROTEIN SCO3412"/>
    <property type="match status" value="1"/>
</dbReference>
<dbReference type="SUPFAM" id="SSF117782">
    <property type="entry name" value="YbjQ-like"/>
    <property type="match status" value="1"/>
</dbReference>
<keyword evidence="3" id="KW-1185">Reference proteome</keyword>
<protein>
    <submittedName>
        <fullName evidence="2">Heavy metal-binding domain-containing protein</fullName>
    </submittedName>
</protein>
<comment type="caution">
    <text evidence="2">The sequence shown here is derived from an EMBL/GenBank/DDBJ whole genome shotgun (WGS) entry which is preliminary data.</text>
</comment>
<dbReference type="Proteomes" id="UP001143362">
    <property type="component" value="Unassembled WGS sequence"/>
</dbReference>
<accession>A0ABT3TCI5</accession>
<name>A0ABT3TCI5_9GAMM</name>
<comment type="similarity">
    <text evidence="1">Belongs to the UPF0145 family.</text>
</comment>
<dbReference type="EMBL" id="SHNN01000001">
    <property type="protein sequence ID" value="MCX2979991.1"/>
    <property type="molecule type" value="Genomic_DNA"/>
</dbReference>